<dbReference type="Pfam" id="PF02310">
    <property type="entry name" value="B12-binding"/>
    <property type="match status" value="1"/>
</dbReference>
<accession>A0A1H5XF65</accession>
<dbReference type="InterPro" id="IPR050554">
    <property type="entry name" value="Met_Synthase/Corrinoid"/>
</dbReference>
<keyword evidence="1" id="KW-0808">Transferase</keyword>
<dbReference type="SMART" id="SM01018">
    <property type="entry name" value="B12-binding_2"/>
    <property type="match status" value="1"/>
</dbReference>
<dbReference type="Proteomes" id="UP000185739">
    <property type="component" value="Chromosome"/>
</dbReference>
<dbReference type="GO" id="GO:0046653">
    <property type="term" value="P:tetrahydrofolate metabolic process"/>
    <property type="evidence" value="ECO:0007669"/>
    <property type="project" value="TreeGrafter"/>
</dbReference>
<dbReference type="Gene3D" id="3.40.50.280">
    <property type="entry name" value="Cobalamin-binding domain"/>
    <property type="match status" value="1"/>
</dbReference>
<evidence type="ECO:0000313" key="1">
    <source>
        <dbReference type="EMBL" id="APR05530.1"/>
    </source>
</evidence>
<dbReference type="Gene3D" id="1.10.1240.10">
    <property type="entry name" value="Methionine synthase domain"/>
    <property type="match status" value="1"/>
</dbReference>
<dbReference type="GO" id="GO:0005829">
    <property type="term" value="C:cytosol"/>
    <property type="evidence" value="ECO:0007669"/>
    <property type="project" value="TreeGrafter"/>
</dbReference>
<sequence>MSEQDILNALEGEERELVEWLADMNEDDALALARRMLLEDRKSPLRVLELCRMAMDIVGKRFEEGEYFLPELVLAGEMLELVGGIAKPLLVDGEGEGTKKLGRVLVGTVQGDLHDIGKNIVSFMLDINGYEVKDIGIDVPVATFVDEVRSFKPDVVALSGFLTLAFDSMKETVEAFEKEGLRDQFKIMVGGGQIDETVRAYTGADGFGVNAVEAVNLCNRWLGVAA</sequence>
<dbReference type="SUPFAM" id="SSF47644">
    <property type="entry name" value="Methionine synthase domain"/>
    <property type="match status" value="1"/>
</dbReference>
<keyword evidence="2" id="KW-1185">Reference proteome</keyword>
<proteinExistence type="predicted"/>
<dbReference type="EMBL" id="CP018839">
    <property type="protein sequence ID" value="APR05530.1"/>
    <property type="molecule type" value="Genomic_DNA"/>
</dbReference>
<dbReference type="PROSITE" id="PS51337">
    <property type="entry name" value="B12_BINDING_NTER"/>
    <property type="match status" value="1"/>
</dbReference>
<gene>
    <name evidence="1" type="ORF">Tchl_2704</name>
</gene>
<protein>
    <submittedName>
        <fullName evidence="1">5-methyltetrahydrofolate--homocysteine methyltransferase</fullName>
        <ecNumber evidence="1">2.1.1.13</ecNumber>
    </submittedName>
</protein>
<name>A0A1H5XF65_9RHOO</name>
<dbReference type="GO" id="GO:0050667">
    <property type="term" value="P:homocysteine metabolic process"/>
    <property type="evidence" value="ECO:0007669"/>
    <property type="project" value="TreeGrafter"/>
</dbReference>
<dbReference type="GO" id="GO:0008705">
    <property type="term" value="F:methionine synthase activity"/>
    <property type="evidence" value="ECO:0007669"/>
    <property type="project" value="UniProtKB-EC"/>
</dbReference>
<dbReference type="STRING" id="96773.Tchl_2704"/>
<dbReference type="AlphaFoldDB" id="A0A1H5XF65"/>
<evidence type="ECO:0000313" key="2">
    <source>
        <dbReference type="Proteomes" id="UP000185739"/>
    </source>
</evidence>
<keyword evidence="1" id="KW-0489">Methyltransferase</keyword>
<dbReference type="PROSITE" id="PS51332">
    <property type="entry name" value="B12_BINDING"/>
    <property type="match status" value="1"/>
</dbReference>
<dbReference type="RefSeq" id="WP_075148880.1">
    <property type="nucleotide sequence ID" value="NZ_CP018839.1"/>
</dbReference>
<dbReference type="GO" id="GO:0032259">
    <property type="term" value="P:methylation"/>
    <property type="evidence" value="ECO:0007669"/>
    <property type="project" value="UniProtKB-KW"/>
</dbReference>
<dbReference type="PANTHER" id="PTHR45833:SF1">
    <property type="entry name" value="METHIONINE SYNTHASE"/>
    <property type="match status" value="1"/>
</dbReference>
<dbReference type="InterPro" id="IPR003759">
    <property type="entry name" value="Cbl-bd_cap"/>
</dbReference>
<dbReference type="OrthoDB" id="9803687at2"/>
<reference evidence="1 2" key="1">
    <citation type="submission" date="2016-12" db="EMBL/GenBank/DDBJ databases">
        <title>Complete genome sequence of Thauera chlorobenzoica, a Betaproteobacterium degrading haloaromatics anaerobically to CO2 and halides.</title>
        <authorList>
            <person name="Goris T."/>
            <person name="Mergelsberg M."/>
            <person name="Boll M."/>
        </authorList>
    </citation>
    <scope>NUCLEOTIDE SEQUENCE [LARGE SCALE GENOMIC DNA]</scope>
    <source>
        <strain evidence="1 2">3CB1</strain>
    </source>
</reference>
<dbReference type="InterPro" id="IPR036724">
    <property type="entry name" value="Cobalamin-bd_sf"/>
</dbReference>
<dbReference type="GO" id="GO:0046872">
    <property type="term" value="F:metal ion binding"/>
    <property type="evidence" value="ECO:0007669"/>
    <property type="project" value="InterPro"/>
</dbReference>
<dbReference type="SUPFAM" id="SSF52242">
    <property type="entry name" value="Cobalamin (vitamin B12)-binding domain"/>
    <property type="match status" value="1"/>
</dbReference>
<dbReference type="GO" id="GO:0031419">
    <property type="term" value="F:cobalamin binding"/>
    <property type="evidence" value="ECO:0007669"/>
    <property type="project" value="InterPro"/>
</dbReference>
<organism evidence="1 2">
    <name type="scientific">Thauera chlorobenzoica</name>
    <dbReference type="NCBI Taxonomy" id="96773"/>
    <lineage>
        <taxon>Bacteria</taxon>
        <taxon>Pseudomonadati</taxon>
        <taxon>Pseudomonadota</taxon>
        <taxon>Betaproteobacteria</taxon>
        <taxon>Rhodocyclales</taxon>
        <taxon>Zoogloeaceae</taxon>
        <taxon>Thauera</taxon>
    </lineage>
</organism>
<dbReference type="InterPro" id="IPR036594">
    <property type="entry name" value="Meth_synthase_dom"/>
</dbReference>
<dbReference type="EC" id="2.1.1.13" evidence="1"/>
<dbReference type="PANTHER" id="PTHR45833">
    <property type="entry name" value="METHIONINE SYNTHASE"/>
    <property type="match status" value="1"/>
</dbReference>
<dbReference type="InterPro" id="IPR006158">
    <property type="entry name" value="Cobalamin-bd"/>
</dbReference>
<dbReference type="KEGG" id="tcl:Tchl_2704"/>
<dbReference type="Pfam" id="PF02607">
    <property type="entry name" value="B12-binding_2"/>
    <property type="match status" value="1"/>
</dbReference>